<name>A0A7R7MPW2_MYCIT</name>
<proteinExistence type="predicted"/>
<dbReference type="EMBL" id="AP024255">
    <property type="protein sequence ID" value="BCO97824.1"/>
    <property type="molecule type" value="Genomic_DNA"/>
</dbReference>
<protein>
    <submittedName>
        <fullName evidence="2">Uncharacterized protein</fullName>
    </submittedName>
</protein>
<dbReference type="Proteomes" id="UP000595205">
    <property type="component" value="Chromosome"/>
</dbReference>
<dbReference type="AlphaFoldDB" id="A0A7R7MPW2"/>
<organism evidence="2 3">
    <name type="scientific">Mycobacterium intracellulare</name>
    <dbReference type="NCBI Taxonomy" id="1767"/>
    <lineage>
        <taxon>Bacteria</taxon>
        <taxon>Bacillati</taxon>
        <taxon>Actinomycetota</taxon>
        <taxon>Actinomycetes</taxon>
        <taxon>Mycobacteriales</taxon>
        <taxon>Mycobacteriaceae</taxon>
        <taxon>Mycobacterium</taxon>
        <taxon>Mycobacterium avium complex (MAC)</taxon>
    </lineage>
</organism>
<evidence type="ECO:0000256" key="1">
    <source>
        <dbReference type="SAM" id="MobiDB-lite"/>
    </source>
</evidence>
<accession>A0A7R7MPW2</accession>
<reference evidence="2 3" key="1">
    <citation type="submission" date="2020-12" db="EMBL/GenBank/DDBJ databases">
        <title>Genome sequence of clinical Mycobacterium intracellulare strains.</title>
        <authorList>
            <person name="Tateishi Y."/>
            <person name="Matsumoto S."/>
            <person name="Fukushima Y."/>
            <person name="Nakajima C."/>
            <person name="Suzuki Y."/>
        </authorList>
    </citation>
    <scope>NUCLEOTIDE SEQUENCE [LARGE SCALE GENOMIC DNA]</scope>
    <source>
        <strain evidence="2 3">M018</strain>
    </source>
</reference>
<dbReference type="RefSeq" id="WP_014379061.1">
    <property type="nucleotide sequence ID" value="NZ_AP024241.1"/>
</dbReference>
<feature type="region of interest" description="Disordered" evidence="1">
    <location>
        <begin position="45"/>
        <end position="65"/>
    </location>
</feature>
<evidence type="ECO:0000313" key="2">
    <source>
        <dbReference type="EMBL" id="BCO97824.1"/>
    </source>
</evidence>
<sequence>MRAEEGDESVKDYAKEGRETLGRIKASQHAGGRLGDIARRFAGLWRGQRGQQGTEPPAETSGGGG</sequence>
<evidence type="ECO:0000313" key="3">
    <source>
        <dbReference type="Proteomes" id="UP000595205"/>
    </source>
</evidence>
<gene>
    <name evidence="2" type="ORF">MINTM018_05940</name>
</gene>